<organism evidence="2 3">
    <name type="scientific">Candidatus Thiomargarita nelsonii</name>
    <dbReference type="NCBI Taxonomy" id="1003181"/>
    <lineage>
        <taxon>Bacteria</taxon>
        <taxon>Pseudomonadati</taxon>
        <taxon>Pseudomonadota</taxon>
        <taxon>Gammaproteobacteria</taxon>
        <taxon>Thiotrichales</taxon>
        <taxon>Thiotrichaceae</taxon>
        <taxon>Thiomargarita</taxon>
    </lineage>
</organism>
<gene>
    <name evidence="2" type="ORF">PN36_07755</name>
</gene>
<evidence type="ECO:0000313" key="2">
    <source>
        <dbReference type="EMBL" id="KHD06410.1"/>
    </source>
</evidence>
<dbReference type="AlphaFoldDB" id="A0A0A6PHF6"/>
<dbReference type="Gene3D" id="3.40.50.300">
    <property type="entry name" value="P-loop containing nucleotide triphosphate hydrolases"/>
    <property type="match status" value="1"/>
</dbReference>
<dbReference type="EMBL" id="JSZA02000022">
    <property type="protein sequence ID" value="KHD06410.1"/>
    <property type="molecule type" value="Genomic_DNA"/>
</dbReference>
<proteinExistence type="predicted"/>
<reference evidence="2 3" key="1">
    <citation type="journal article" date="2016" name="Front. Microbiol.">
        <title>Single-Cell (Meta-)Genomics of a Dimorphic Candidatus Thiomargarita nelsonii Reveals Genomic Plasticity.</title>
        <authorList>
            <person name="Flood B.E."/>
            <person name="Fliss P."/>
            <person name="Jones D.S."/>
            <person name="Dick G.J."/>
            <person name="Jain S."/>
            <person name="Kaster A.K."/>
            <person name="Winkel M."/>
            <person name="Mussmann M."/>
            <person name="Bailey J."/>
        </authorList>
    </citation>
    <scope>NUCLEOTIDE SEQUENCE [LARGE SCALE GENOMIC DNA]</scope>
    <source>
        <strain evidence="2">Hydrate Ridge</strain>
    </source>
</reference>
<dbReference type="SUPFAM" id="SSF52540">
    <property type="entry name" value="P-loop containing nucleoside triphosphate hydrolases"/>
    <property type="match status" value="1"/>
</dbReference>
<protein>
    <submittedName>
        <fullName evidence="2">Uncharacterized protein</fullName>
    </submittedName>
</protein>
<evidence type="ECO:0000313" key="3">
    <source>
        <dbReference type="Proteomes" id="UP000030428"/>
    </source>
</evidence>
<sequence>MSKKYNFGFLGLSGSGKTCIIAALDMQRRAHPTGYTCALRPLDVAPPTGEKETWTDVEKEADNLHKSNQRLQEAKQQLEEGAVPLGTELTYDFIFDYEFSSVETGNFQARLIDYGGELASPEGYLPGKTELRNKLAGMDGLFIIAPAPHHTKKEKAKSEFFNLLQNTLTGIQFEQPIVLLINKWDRIKSLPEYTVSQEALTPEQLPSTEYRDLYNVLVNKVGEENCKAFPLSAFGEYEQRTAAEGKEFEYPKQVNPLASFGLLEGFIWMAQRLKTIPLQSYEQDVANYKKWIPYPSLPLWKLKERGDELIRLFPKNSELAKRARQAVRQSSSKWATRLISLSAILMIVPLLGLGSKQAYDDDKKYDEVHSILNNPKAQLDDIKTAEQWLENYYYTNSLSHPISWLFVVSNQTAKSDLDKSRLQRDENLWQAIQEAPSLKNKRLNCENYLKALPNGTHVRDVKTILVQIEEQLRLHEEERWWQPVLEAQSPQTKIEAAQAYLQNLPQGVHAIDADREIAQARDEENKRVAKEKRWWQPVLDAQSPQTKIEAAQAYLQEKPDGVYAADATSVITQAQENLREENELWQPVIKANSPSVKIQMAQIYLQAKPDGVHAAEAPIQIAQAEEAIRVADEQRRWQSVIDANSPQDKIEAAQAYLQEKPDGVHAANARNVIAQAETALLDEKEQRWWLPVEQTAALDIKAEKADAYLEELPNGKHAAEAALIIAKADSEKEWAAFKSDYYNWFNNGAFLEAAQHLSQRQAKDDPNLQALKQQFLKNVFKSLEKEIKQLNERKRWSDAYKKLDNYGHWPEEFQNGEIRAKIRALRKRVQLAEDRFLYTEFLDARDLERAENYLNSAPLQTMQDRVTAYQAYLIKMQNPIGLMLILDRIEWGNINENSNTIIVSLDGNELIEKGKIDADANTSTGEIGRTYLKRKLSSNVKLEVKIVENNWASDNDDNGQGRKTVKVAKLNGFSLVLKPLGEESPKSKAVFRLEGIPRKPHLPSWEEN</sequence>
<keyword evidence="3" id="KW-1185">Reference proteome</keyword>
<accession>A0A0A6PHF6</accession>
<keyword evidence="1" id="KW-0175">Coiled coil</keyword>
<dbReference type="InterPro" id="IPR027417">
    <property type="entry name" value="P-loop_NTPase"/>
</dbReference>
<dbReference type="Proteomes" id="UP000030428">
    <property type="component" value="Unassembled WGS sequence"/>
</dbReference>
<evidence type="ECO:0000256" key="1">
    <source>
        <dbReference type="SAM" id="Coils"/>
    </source>
</evidence>
<feature type="coiled-coil region" evidence="1">
    <location>
        <begin position="773"/>
        <end position="835"/>
    </location>
</feature>
<comment type="caution">
    <text evidence="2">The sequence shown here is derived from an EMBL/GenBank/DDBJ whole genome shotgun (WGS) entry which is preliminary data.</text>
</comment>
<name>A0A0A6PHF6_9GAMM</name>